<comment type="caution">
    <text evidence="2">The sequence shown here is derived from an EMBL/GenBank/DDBJ whole genome shotgun (WGS) entry which is preliminary data.</text>
</comment>
<accession>A0A9P5TV54</accession>
<keyword evidence="3" id="KW-1185">Reference proteome</keyword>
<name>A0A9P5TV54_9AGAR</name>
<feature type="region of interest" description="Disordered" evidence="1">
    <location>
        <begin position="101"/>
        <end position="133"/>
    </location>
</feature>
<dbReference type="Proteomes" id="UP000772434">
    <property type="component" value="Unassembled WGS sequence"/>
</dbReference>
<sequence length="150" mass="16957">MTKNQRLLATKRLRNLFFQCPHHIRMLRPQALRTLRSSSVATQTYYQKTNLQSPLNAVSVFSDSTSVVVRGSLLFDRERTSTSSELDMEPQIHISETELVSGGWKEEPLRSSTRSTLSESSSASSVSEGDKKDLKVWLQRSPKSIERALS</sequence>
<protein>
    <submittedName>
        <fullName evidence="2">Uncharacterized protein</fullName>
    </submittedName>
</protein>
<gene>
    <name evidence="2" type="ORF">BDP27DRAFT_1053072</name>
</gene>
<dbReference type="EMBL" id="JADNRY010000920">
    <property type="protein sequence ID" value="KAF9024235.1"/>
    <property type="molecule type" value="Genomic_DNA"/>
</dbReference>
<organism evidence="2 3">
    <name type="scientific">Rhodocollybia butyracea</name>
    <dbReference type="NCBI Taxonomy" id="206335"/>
    <lineage>
        <taxon>Eukaryota</taxon>
        <taxon>Fungi</taxon>
        <taxon>Dikarya</taxon>
        <taxon>Basidiomycota</taxon>
        <taxon>Agaricomycotina</taxon>
        <taxon>Agaricomycetes</taxon>
        <taxon>Agaricomycetidae</taxon>
        <taxon>Agaricales</taxon>
        <taxon>Marasmiineae</taxon>
        <taxon>Omphalotaceae</taxon>
        <taxon>Rhodocollybia</taxon>
    </lineage>
</organism>
<evidence type="ECO:0000256" key="1">
    <source>
        <dbReference type="SAM" id="MobiDB-lite"/>
    </source>
</evidence>
<reference evidence="2" key="1">
    <citation type="submission" date="2020-11" db="EMBL/GenBank/DDBJ databases">
        <authorList>
            <consortium name="DOE Joint Genome Institute"/>
            <person name="Ahrendt S."/>
            <person name="Riley R."/>
            <person name="Andreopoulos W."/>
            <person name="Labutti K."/>
            <person name="Pangilinan J."/>
            <person name="Ruiz-Duenas F.J."/>
            <person name="Barrasa J.M."/>
            <person name="Sanchez-Garcia M."/>
            <person name="Camarero S."/>
            <person name="Miyauchi S."/>
            <person name="Serrano A."/>
            <person name="Linde D."/>
            <person name="Babiker R."/>
            <person name="Drula E."/>
            <person name="Ayuso-Fernandez I."/>
            <person name="Pacheco R."/>
            <person name="Padilla G."/>
            <person name="Ferreira P."/>
            <person name="Barriuso J."/>
            <person name="Kellner H."/>
            <person name="Castanera R."/>
            <person name="Alfaro M."/>
            <person name="Ramirez L."/>
            <person name="Pisabarro A.G."/>
            <person name="Kuo A."/>
            <person name="Tritt A."/>
            <person name="Lipzen A."/>
            <person name="He G."/>
            <person name="Yan M."/>
            <person name="Ng V."/>
            <person name="Cullen D."/>
            <person name="Martin F."/>
            <person name="Rosso M.-N."/>
            <person name="Henrissat B."/>
            <person name="Hibbett D."/>
            <person name="Martinez A.T."/>
            <person name="Grigoriev I.V."/>
        </authorList>
    </citation>
    <scope>NUCLEOTIDE SEQUENCE</scope>
    <source>
        <strain evidence="2">AH 40177</strain>
    </source>
</reference>
<evidence type="ECO:0000313" key="3">
    <source>
        <dbReference type="Proteomes" id="UP000772434"/>
    </source>
</evidence>
<feature type="compositionally biased region" description="Low complexity" evidence="1">
    <location>
        <begin position="110"/>
        <end position="127"/>
    </location>
</feature>
<evidence type="ECO:0000313" key="2">
    <source>
        <dbReference type="EMBL" id="KAF9024235.1"/>
    </source>
</evidence>
<proteinExistence type="predicted"/>
<dbReference type="AlphaFoldDB" id="A0A9P5TV54"/>